<keyword evidence="3" id="KW-1185">Reference proteome</keyword>
<dbReference type="KEGG" id="ebm:SG0102_16980"/>
<feature type="domain" description="YdhG-like" evidence="1">
    <location>
        <begin position="37"/>
        <end position="128"/>
    </location>
</feature>
<organism evidence="2 3">
    <name type="scientific">Intestinibaculum porci</name>
    <dbReference type="NCBI Taxonomy" id="2487118"/>
    <lineage>
        <taxon>Bacteria</taxon>
        <taxon>Bacillati</taxon>
        <taxon>Bacillota</taxon>
        <taxon>Erysipelotrichia</taxon>
        <taxon>Erysipelotrichales</taxon>
        <taxon>Erysipelotrichaceae</taxon>
        <taxon>Intestinibaculum</taxon>
    </lineage>
</organism>
<dbReference type="InParanoid" id="A0A3G9JV40"/>
<proteinExistence type="predicted"/>
<reference evidence="2 3" key="1">
    <citation type="submission" date="2018-11" db="EMBL/GenBank/DDBJ databases">
        <title>Novel Erysipelotrichaceae bacterium isolated from small intestine of a swine.</title>
        <authorList>
            <person name="Kim J.S."/>
            <person name="Choe H."/>
            <person name="Lee Y.R."/>
            <person name="Kim K.M."/>
            <person name="Park D.S."/>
        </authorList>
    </citation>
    <scope>NUCLEOTIDE SEQUENCE [LARGE SCALE GENOMIC DNA]</scope>
    <source>
        <strain evidence="2 3">SG0102</strain>
    </source>
</reference>
<dbReference type="InterPro" id="IPR014922">
    <property type="entry name" value="YdhG-like"/>
</dbReference>
<dbReference type="Proteomes" id="UP000268059">
    <property type="component" value="Chromosome"/>
</dbReference>
<dbReference type="Gene3D" id="3.90.1150.200">
    <property type="match status" value="1"/>
</dbReference>
<accession>A0A3G9JV40</accession>
<sequence length="135" mass="15788">MWTCPKCGRTFKHENQSHYCGEVHTIKEYIETFDEEQRAYLSEVYDILKSVLPDTTEKISWRMPTFYKHHNLIHFAGFKKHIGLYPGADGVAAFASQCEEKGFKYSKGAIQIPYQKPLPKAFIMDLAKWCLENYQ</sequence>
<evidence type="ECO:0000313" key="3">
    <source>
        <dbReference type="Proteomes" id="UP000268059"/>
    </source>
</evidence>
<dbReference type="EMBL" id="AP019309">
    <property type="protein sequence ID" value="BBH26764.1"/>
    <property type="molecule type" value="Genomic_DNA"/>
</dbReference>
<dbReference type="RefSeq" id="WP_125119591.1">
    <property type="nucleotide sequence ID" value="NZ_AP019309.1"/>
</dbReference>
<dbReference type="AlphaFoldDB" id="A0A3G9JV40"/>
<dbReference type="OrthoDB" id="115213at2"/>
<dbReference type="Pfam" id="PF08818">
    <property type="entry name" value="DUF1801"/>
    <property type="match status" value="1"/>
</dbReference>
<protein>
    <recommendedName>
        <fullName evidence="1">YdhG-like domain-containing protein</fullName>
    </recommendedName>
</protein>
<evidence type="ECO:0000259" key="1">
    <source>
        <dbReference type="Pfam" id="PF08818"/>
    </source>
</evidence>
<name>A0A3G9JV40_9FIRM</name>
<dbReference type="SUPFAM" id="SSF159888">
    <property type="entry name" value="YdhG-like"/>
    <property type="match status" value="1"/>
</dbReference>
<evidence type="ECO:0000313" key="2">
    <source>
        <dbReference type="EMBL" id="BBH26764.1"/>
    </source>
</evidence>
<gene>
    <name evidence="2" type="ORF">SG0102_16980</name>
</gene>